<dbReference type="eggNOG" id="COG2887">
    <property type="taxonomic scope" value="Bacteria"/>
</dbReference>
<evidence type="ECO:0000256" key="5">
    <source>
        <dbReference type="ARBA" id="ARBA00022801"/>
    </source>
</evidence>
<dbReference type="HOGENOM" id="CLU_003630_1_1_11"/>
<feature type="binding site" evidence="15">
    <location>
        <begin position="50"/>
        <end position="57"/>
    </location>
    <ligand>
        <name>ATP</name>
        <dbReference type="ChEBI" id="CHEBI:30616"/>
    </ligand>
</feature>
<protein>
    <recommendedName>
        <fullName evidence="13">DNA 3'-5' helicase</fullName>
        <ecNumber evidence="13">5.6.2.4</ecNumber>
    </recommendedName>
</protein>
<dbReference type="CDD" id="cd17932">
    <property type="entry name" value="DEXQc_UvrD"/>
    <property type="match status" value="1"/>
</dbReference>
<evidence type="ECO:0000313" key="19">
    <source>
        <dbReference type="EMBL" id="ABK53547.1"/>
    </source>
</evidence>
<dbReference type="SUPFAM" id="SSF52980">
    <property type="entry name" value="Restriction endonuclease-like"/>
    <property type="match status" value="1"/>
</dbReference>
<dbReference type="PANTHER" id="PTHR11070:SF55">
    <property type="entry name" value="DNA 3'-5' HELICASE"/>
    <property type="match status" value="1"/>
</dbReference>
<comment type="catalytic activity">
    <reaction evidence="12">
        <text>Couples ATP hydrolysis with the unwinding of duplex DNA by translocating in the 3'-5' direction.</text>
        <dbReference type="EC" id="5.6.2.4"/>
    </reaction>
</comment>
<dbReference type="OrthoDB" id="4812256at2"/>
<accession>A0LVT7</accession>
<dbReference type="Pfam" id="PF13361">
    <property type="entry name" value="UvrD_C"/>
    <property type="match status" value="2"/>
</dbReference>
<dbReference type="Pfam" id="PF00580">
    <property type="entry name" value="UvrD-helicase"/>
    <property type="match status" value="1"/>
</dbReference>
<evidence type="ECO:0000256" key="8">
    <source>
        <dbReference type="ARBA" id="ARBA00022840"/>
    </source>
</evidence>
<dbReference type="PROSITE" id="PS51217">
    <property type="entry name" value="UVRD_HELICASE_CTER"/>
    <property type="match status" value="1"/>
</dbReference>
<dbReference type="GO" id="GO:0005829">
    <property type="term" value="C:cytosol"/>
    <property type="evidence" value="ECO:0007669"/>
    <property type="project" value="TreeGrafter"/>
</dbReference>
<dbReference type="InterPro" id="IPR014016">
    <property type="entry name" value="UvrD-like_ATP-bd"/>
</dbReference>
<dbReference type="AlphaFoldDB" id="A0LVT7"/>
<evidence type="ECO:0000256" key="16">
    <source>
        <dbReference type="SAM" id="MobiDB-lite"/>
    </source>
</evidence>
<keyword evidence="9" id="KW-0238">DNA-binding</keyword>
<dbReference type="SUPFAM" id="SSF52540">
    <property type="entry name" value="P-loop containing nucleoside triphosphate hydrolases"/>
    <property type="match status" value="1"/>
</dbReference>
<comment type="similarity">
    <text evidence="1">Belongs to the helicase family. UvrD subfamily.</text>
</comment>
<evidence type="ECO:0000256" key="7">
    <source>
        <dbReference type="ARBA" id="ARBA00022839"/>
    </source>
</evidence>
<dbReference type="GO" id="GO:0004527">
    <property type="term" value="F:exonuclease activity"/>
    <property type="evidence" value="ECO:0007669"/>
    <property type="project" value="UniProtKB-KW"/>
</dbReference>
<evidence type="ECO:0000256" key="6">
    <source>
        <dbReference type="ARBA" id="ARBA00022806"/>
    </source>
</evidence>
<evidence type="ECO:0000259" key="18">
    <source>
        <dbReference type="PROSITE" id="PS51217"/>
    </source>
</evidence>
<evidence type="ECO:0000256" key="1">
    <source>
        <dbReference type="ARBA" id="ARBA00009922"/>
    </source>
</evidence>
<evidence type="ECO:0000256" key="4">
    <source>
        <dbReference type="ARBA" id="ARBA00022763"/>
    </source>
</evidence>
<reference evidence="19 20" key="1">
    <citation type="journal article" date="2009" name="Genome Res.">
        <title>Complete genome of the cellulolytic thermophile Acidothermus cellulolyticus 11B provides insights into its ecophysiological and evolutionary adaptations.</title>
        <authorList>
            <person name="Barabote R.D."/>
            <person name="Xie G."/>
            <person name="Leu D.H."/>
            <person name="Normand P."/>
            <person name="Necsulea A."/>
            <person name="Daubin V."/>
            <person name="Medigue C."/>
            <person name="Adney W.S."/>
            <person name="Xu X.C."/>
            <person name="Lapidus A."/>
            <person name="Parales R.E."/>
            <person name="Detter C."/>
            <person name="Pujic P."/>
            <person name="Bruce D."/>
            <person name="Lavire C."/>
            <person name="Challacombe J.F."/>
            <person name="Brettin T.S."/>
            <person name="Berry A.M."/>
        </authorList>
    </citation>
    <scope>NUCLEOTIDE SEQUENCE [LARGE SCALE GENOMIC DNA]</scope>
    <source>
        <strain evidence="20">ATCC 43068 / DSM 8971 / 11B</strain>
    </source>
</reference>
<keyword evidence="4" id="KW-0227">DNA damage</keyword>
<name>A0LVT7_ACIC1</name>
<dbReference type="GO" id="GO:0033202">
    <property type="term" value="C:DNA helicase complex"/>
    <property type="evidence" value="ECO:0007669"/>
    <property type="project" value="TreeGrafter"/>
</dbReference>
<dbReference type="eggNOG" id="COG0210">
    <property type="taxonomic scope" value="Bacteria"/>
</dbReference>
<evidence type="ECO:0000256" key="10">
    <source>
        <dbReference type="ARBA" id="ARBA00023204"/>
    </source>
</evidence>
<evidence type="ECO:0000256" key="2">
    <source>
        <dbReference type="ARBA" id="ARBA00022722"/>
    </source>
</evidence>
<keyword evidence="8 15" id="KW-0067">ATP-binding</keyword>
<gene>
    <name evidence="19" type="ordered locus">Acel_1775</name>
</gene>
<evidence type="ECO:0000313" key="20">
    <source>
        <dbReference type="Proteomes" id="UP000008221"/>
    </source>
</evidence>
<keyword evidence="20" id="KW-1185">Reference proteome</keyword>
<dbReference type="PROSITE" id="PS51198">
    <property type="entry name" value="UVRD_HELICASE_ATP_BIND"/>
    <property type="match status" value="1"/>
</dbReference>
<dbReference type="PANTHER" id="PTHR11070">
    <property type="entry name" value="UVRD / RECB / PCRA DNA HELICASE FAMILY MEMBER"/>
    <property type="match status" value="1"/>
</dbReference>
<organism evidence="19 20">
    <name type="scientific">Acidothermus cellulolyticus (strain ATCC 43068 / DSM 8971 / 11B)</name>
    <dbReference type="NCBI Taxonomy" id="351607"/>
    <lineage>
        <taxon>Bacteria</taxon>
        <taxon>Bacillati</taxon>
        <taxon>Actinomycetota</taxon>
        <taxon>Actinomycetes</taxon>
        <taxon>Acidothermales</taxon>
        <taxon>Acidothermaceae</taxon>
        <taxon>Acidothermus</taxon>
    </lineage>
</organism>
<proteinExistence type="inferred from homology"/>
<keyword evidence="10" id="KW-0234">DNA repair</keyword>
<dbReference type="GO" id="GO:0043138">
    <property type="term" value="F:3'-5' DNA helicase activity"/>
    <property type="evidence" value="ECO:0007669"/>
    <property type="project" value="UniProtKB-EC"/>
</dbReference>
<keyword evidence="2" id="KW-0540">Nuclease</keyword>
<dbReference type="InterPro" id="IPR013986">
    <property type="entry name" value="DExx_box_DNA_helicase_dom_sf"/>
</dbReference>
<dbReference type="InterPro" id="IPR011604">
    <property type="entry name" value="PDDEXK-like_dom_sf"/>
</dbReference>
<dbReference type="InterPro" id="IPR027417">
    <property type="entry name" value="P-loop_NTPase"/>
</dbReference>
<evidence type="ECO:0000256" key="15">
    <source>
        <dbReference type="PROSITE-ProRule" id="PRU00560"/>
    </source>
</evidence>
<dbReference type="GO" id="GO:0005524">
    <property type="term" value="F:ATP binding"/>
    <property type="evidence" value="ECO:0007669"/>
    <property type="project" value="UniProtKB-UniRule"/>
</dbReference>
<feature type="region of interest" description="Disordered" evidence="16">
    <location>
        <begin position="892"/>
        <end position="920"/>
    </location>
</feature>
<dbReference type="InParanoid" id="A0LVT7"/>
<keyword evidence="3 15" id="KW-0547">Nucleotide-binding</keyword>
<dbReference type="Gene3D" id="3.40.50.300">
    <property type="entry name" value="P-loop containing nucleotide triphosphate hydrolases"/>
    <property type="match status" value="3"/>
</dbReference>
<dbReference type="InterPro" id="IPR011335">
    <property type="entry name" value="Restrct_endonuc-II-like"/>
</dbReference>
<dbReference type="Gene3D" id="1.10.486.10">
    <property type="entry name" value="PCRA, domain 4"/>
    <property type="match status" value="1"/>
</dbReference>
<evidence type="ECO:0000256" key="11">
    <source>
        <dbReference type="ARBA" id="ARBA00023235"/>
    </source>
</evidence>
<evidence type="ECO:0000256" key="13">
    <source>
        <dbReference type="ARBA" id="ARBA00034808"/>
    </source>
</evidence>
<evidence type="ECO:0000256" key="9">
    <source>
        <dbReference type="ARBA" id="ARBA00023125"/>
    </source>
</evidence>
<dbReference type="Gene3D" id="3.90.320.10">
    <property type="match status" value="1"/>
</dbReference>
<feature type="region of interest" description="Disordered" evidence="16">
    <location>
        <begin position="535"/>
        <end position="568"/>
    </location>
</feature>
<feature type="domain" description="UvrD-like helicase C-terminal" evidence="18">
    <location>
        <begin position="370"/>
        <end position="719"/>
    </location>
</feature>
<evidence type="ECO:0000256" key="12">
    <source>
        <dbReference type="ARBA" id="ARBA00034617"/>
    </source>
</evidence>
<dbReference type="InterPro" id="IPR038726">
    <property type="entry name" value="PDDEXK_AddAB-type"/>
</dbReference>
<keyword evidence="5 15" id="KW-0378">Hydrolase</keyword>
<dbReference type="Proteomes" id="UP000008221">
    <property type="component" value="Chromosome"/>
</dbReference>
<dbReference type="KEGG" id="ace:Acel_1775"/>
<dbReference type="Pfam" id="PF12705">
    <property type="entry name" value="PDDEXK_1"/>
    <property type="match status" value="1"/>
</dbReference>
<evidence type="ECO:0000259" key="17">
    <source>
        <dbReference type="PROSITE" id="PS51198"/>
    </source>
</evidence>
<dbReference type="GO" id="GO:0003677">
    <property type="term" value="F:DNA binding"/>
    <property type="evidence" value="ECO:0007669"/>
    <property type="project" value="UniProtKB-KW"/>
</dbReference>
<keyword evidence="7" id="KW-0269">Exonuclease</keyword>
<comment type="catalytic activity">
    <reaction evidence="14">
        <text>ATP + H2O = ADP + phosphate + H(+)</text>
        <dbReference type="Rhea" id="RHEA:13065"/>
        <dbReference type="ChEBI" id="CHEBI:15377"/>
        <dbReference type="ChEBI" id="CHEBI:15378"/>
        <dbReference type="ChEBI" id="CHEBI:30616"/>
        <dbReference type="ChEBI" id="CHEBI:43474"/>
        <dbReference type="ChEBI" id="CHEBI:456216"/>
        <dbReference type="EC" id="5.6.2.4"/>
    </reaction>
</comment>
<sequence>MTGATSAGSGAGARPRFRAADLAGLLGLPPPTDEQAAVIESAAPLSVVLAGAGSGKTETMAGRVVYLVANGIVRPEQVLGLTFTRRAATELAGRIRRRLTQLARRRVIDPEVLAVGEPTVVTYDAYAGRIVADHALRLGVEPGLRLIGQAASWQFARRAVDAYDGPMDAVTLSPTTVTNRVFILAGELAQHRVDVESVAEFCDQLAAKLCALPYPRGRSRTMAEDVERIVDQLKLRRQLLPIVVDYRARKRDAEVLDFADQMALAATLAELFPEVGAAERAAFRAVLLDEFQDTSHAQLDFLRALFLPKTAPPDAESPAAAQPWLTVVGDPAQAIYGWRGASHGTFRALIAEAPCAVTVFPLATSFRNSPEILAVANLIAEPLRAGRDTTAVPVLRPRDDAPVGEARCACYPTVEDEAAAVAEYVARVLREDEAARQAGEPGRSIAILLRKWRQLLPLEPALRARGVPIRILGVGGLLDQPEIEDVVATLQVLVDPDRGDALMRLLTGARWRIGAADLAALHRWARRCAAADDRAATESQTLHGPDDRAATESQTSHGPDDAGAPLGGDAADSLSLVDALDRLRTERWVTQSGWFSVEGGRRLARLADELHHLRSRLSQPLPDLVAEVIATIGVDVEVLARGEQPGRSNLDAFLEVAADYADAAENPTLGGFLDYLEAAGYAERGLDRPEDDAAVAFDAAAGERRPGVVDVLTVHAAKGLEWDVVCVPGMVDGVFPTGVRNTTGWLTSAHLLPWPLRGDRDALPSIDMTTADDQSAVVALLKDFAEAVKCHALAEERRLAYVAVTRARRWLFCTGYRWDDTTRAHADSAFLTGDVLGAMRVECWTPVPDDGTANPRLVDGPRRVAWPVDPLGSRRPQVERAAALVRDAVAVAGEPMSGRDDGSAEALTGGEAEPRPRTPIPATQWEQVDGWSRDIAVLLAERSRATEQSAVVLPEQLSVTQLVALREDPSRFAARLRRPLPNRPVPSARRGTAFHRWLEQRFAAPRLLDVDELPGAADSDAAPDDELEALKTAFLESHWASRHPVDVEVPFHLVVDGRVIRGRMDAVFADPDGGFTIVDWKTGRRPRGEYAEAAAVQLGAYRLAWSELSGVPLERVRATFCYLRDGGDYAPADLLDRRGLMELLAARTLPLAGRPRSGSPFSAR</sequence>
<dbReference type="STRING" id="351607.Acel_1775"/>
<evidence type="ECO:0000256" key="3">
    <source>
        <dbReference type="ARBA" id="ARBA00022741"/>
    </source>
</evidence>
<evidence type="ECO:0000256" key="14">
    <source>
        <dbReference type="ARBA" id="ARBA00048988"/>
    </source>
</evidence>
<keyword evidence="11" id="KW-0413">Isomerase</keyword>
<dbReference type="InterPro" id="IPR014017">
    <property type="entry name" value="DNA_helicase_UvrD-like_C"/>
</dbReference>
<dbReference type="InterPro" id="IPR000212">
    <property type="entry name" value="DNA_helicase_UvrD/REP"/>
</dbReference>
<dbReference type="RefSeq" id="WP_011720610.1">
    <property type="nucleotide sequence ID" value="NC_008578.1"/>
</dbReference>
<feature type="domain" description="UvrD-like helicase ATP-binding" evidence="17">
    <location>
        <begin position="29"/>
        <end position="369"/>
    </location>
</feature>
<keyword evidence="6 15" id="KW-0347">Helicase</keyword>
<dbReference type="EMBL" id="CP000481">
    <property type="protein sequence ID" value="ABK53547.1"/>
    <property type="molecule type" value="Genomic_DNA"/>
</dbReference>
<dbReference type="EC" id="5.6.2.4" evidence="13"/>
<dbReference type="GO" id="GO:0000725">
    <property type="term" value="P:recombinational repair"/>
    <property type="evidence" value="ECO:0007669"/>
    <property type="project" value="TreeGrafter"/>
</dbReference>
<dbReference type="Gene3D" id="1.10.10.160">
    <property type="match status" value="1"/>
</dbReference>